<dbReference type="EMBL" id="CM046388">
    <property type="protein sequence ID" value="KAI8571319.1"/>
    <property type="molecule type" value="Genomic_DNA"/>
</dbReference>
<gene>
    <name evidence="1" type="ORF">RHMOL_Rhmol01G0110400</name>
</gene>
<keyword evidence="2" id="KW-1185">Reference proteome</keyword>
<sequence length="240" mass="24051">MDETYDRDLLTVAWWAVTFQEVRIKRRGRIWDEEYTVVGGGAGVGPSGEGVTAVMGEAGSNQAVVVIGDRSNGVEAAEVGGGPEAMVDASGAEAALGSGGGSLGSGDGGEGRGGDATGTPSTPTVEELLAAAERAGNERRAGDSNEVMVGGRVVATSVLRTTALESRGGDSGIGASRPVPFEAGDFLDSAGPRDVMDAFRLEPEVEAVLRGARTLEDRTSALLLGALLSGAGASDTGGLG</sequence>
<protein>
    <submittedName>
        <fullName evidence="1">Uncharacterized protein</fullName>
    </submittedName>
</protein>
<evidence type="ECO:0000313" key="1">
    <source>
        <dbReference type="EMBL" id="KAI8571319.1"/>
    </source>
</evidence>
<evidence type="ECO:0000313" key="2">
    <source>
        <dbReference type="Proteomes" id="UP001062846"/>
    </source>
</evidence>
<comment type="caution">
    <text evidence="1">The sequence shown here is derived from an EMBL/GenBank/DDBJ whole genome shotgun (WGS) entry which is preliminary data.</text>
</comment>
<accession>A0ACC0Q1Q5</accession>
<dbReference type="Proteomes" id="UP001062846">
    <property type="component" value="Chromosome 1"/>
</dbReference>
<organism evidence="1 2">
    <name type="scientific">Rhododendron molle</name>
    <name type="common">Chinese azalea</name>
    <name type="synonym">Azalea mollis</name>
    <dbReference type="NCBI Taxonomy" id="49168"/>
    <lineage>
        <taxon>Eukaryota</taxon>
        <taxon>Viridiplantae</taxon>
        <taxon>Streptophyta</taxon>
        <taxon>Embryophyta</taxon>
        <taxon>Tracheophyta</taxon>
        <taxon>Spermatophyta</taxon>
        <taxon>Magnoliopsida</taxon>
        <taxon>eudicotyledons</taxon>
        <taxon>Gunneridae</taxon>
        <taxon>Pentapetalae</taxon>
        <taxon>asterids</taxon>
        <taxon>Ericales</taxon>
        <taxon>Ericaceae</taxon>
        <taxon>Ericoideae</taxon>
        <taxon>Rhodoreae</taxon>
        <taxon>Rhododendron</taxon>
    </lineage>
</organism>
<name>A0ACC0Q1Q5_RHOML</name>
<reference evidence="1" key="1">
    <citation type="submission" date="2022-02" db="EMBL/GenBank/DDBJ databases">
        <title>Plant Genome Project.</title>
        <authorList>
            <person name="Zhang R.-G."/>
        </authorList>
    </citation>
    <scope>NUCLEOTIDE SEQUENCE</scope>
    <source>
        <strain evidence="1">AT1</strain>
    </source>
</reference>
<proteinExistence type="predicted"/>